<organism evidence="2 3">
    <name type="scientific">Lentinula edodes</name>
    <name type="common">Shiitake mushroom</name>
    <name type="synonym">Lentinus edodes</name>
    <dbReference type="NCBI Taxonomy" id="5353"/>
    <lineage>
        <taxon>Eukaryota</taxon>
        <taxon>Fungi</taxon>
        <taxon>Dikarya</taxon>
        <taxon>Basidiomycota</taxon>
        <taxon>Agaricomycotina</taxon>
        <taxon>Agaricomycetes</taxon>
        <taxon>Agaricomycetidae</taxon>
        <taxon>Agaricales</taxon>
        <taxon>Marasmiineae</taxon>
        <taxon>Omphalotaceae</taxon>
        <taxon>Lentinula</taxon>
    </lineage>
</organism>
<reference evidence="2 3" key="1">
    <citation type="submission" date="2016-08" db="EMBL/GenBank/DDBJ databases">
        <authorList>
            <consortium name="Lentinula edodes genome sequencing consortium"/>
            <person name="Sakamoto Y."/>
            <person name="Nakade K."/>
            <person name="Sato S."/>
            <person name="Yoshida Y."/>
            <person name="Miyazaki K."/>
            <person name="Natsume S."/>
            <person name="Konno N."/>
        </authorList>
    </citation>
    <scope>NUCLEOTIDE SEQUENCE [LARGE SCALE GENOMIC DNA]</scope>
    <source>
        <strain evidence="2 3">NBRC 111202</strain>
    </source>
</reference>
<dbReference type="Proteomes" id="UP000188533">
    <property type="component" value="Unassembled WGS sequence"/>
</dbReference>
<keyword evidence="1" id="KW-0732">Signal</keyword>
<dbReference type="EMBL" id="BDGU01000215">
    <property type="protein sequence ID" value="GAW04901.1"/>
    <property type="molecule type" value="Genomic_DNA"/>
</dbReference>
<evidence type="ECO:0000313" key="2">
    <source>
        <dbReference type="EMBL" id="GAW04901.1"/>
    </source>
</evidence>
<proteinExistence type="predicted"/>
<feature type="signal peptide" evidence="1">
    <location>
        <begin position="1"/>
        <end position="20"/>
    </location>
</feature>
<dbReference type="AlphaFoldDB" id="A0A1Q3ECI3"/>
<comment type="caution">
    <text evidence="2">The sequence shown here is derived from an EMBL/GenBank/DDBJ whole genome shotgun (WGS) entry which is preliminary data.</text>
</comment>
<sequence>MRLVAIWTSLALCLIPAVYAAPVAETHPQVPQTGLSKLSLSSPTSDIHVRLNDAEDSDLYQNKLRENIEALAKIVGGAWGDKQVGNQQFKFQDPPERFPDYPTQRFELRGGMKGCEDEVNGEWPCVGYIYSVNPVEGSLTSRIRRQRYRTMKVNHLEKWDGGPLR</sequence>
<evidence type="ECO:0000313" key="3">
    <source>
        <dbReference type="Proteomes" id="UP000188533"/>
    </source>
</evidence>
<feature type="chain" id="PRO_5012365756" evidence="1">
    <location>
        <begin position="21"/>
        <end position="165"/>
    </location>
</feature>
<evidence type="ECO:0000256" key="1">
    <source>
        <dbReference type="SAM" id="SignalP"/>
    </source>
</evidence>
<protein>
    <submittedName>
        <fullName evidence="2">Uncharacterized protein</fullName>
    </submittedName>
</protein>
<gene>
    <name evidence="2" type="ORF">LENED_006720</name>
</gene>
<keyword evidence="3" id="KW-1185">Reference proteome</keyword>
<reference evidence="2 3" key="2">
    <citation type="submission" date="2017-02" db="EMBL/GenBank/DDBJ databases">
        <title>A genome survey and senescence transcriptome analysis in Lentinula edodes.</title>
        <authorList>
            <person name="Sakamoto Y."/>
            <person name="Nakade K."/>
            <person name="Sato S."/>
            <person name="Yoshida Y."/>
            <person name="Miyazaki K."/>
            <person name="Natsume S."/>
            <person name="Konno N."/>
        </authorList>
    </citation>
    <scope>NUCLEOTIDE SEQUENCE [LARGE SCALE GENOMIC DNA]</scope>
    <source>
        <strain evidence="2 3">NBRC 111202</strain>
    </source>
</reference>
<accession>A0A1Q3ECI3</accession>
<name>A0A1Q3ECI3_LENED</name>